<evidence type="ECO:0000313" key="1">
    <source>
        <dbReference type="EMBL" id="KAL3783367.1"/>
    </source>
</evidence>
<dbReference type="AlphaFoldDB" id="A0ABD3P6I0"/>
<evidence type="ECO:0000313" key="2">
    <source>
        <dbReference type="Proteomes" id="UP001530315"/>
    </source>
</evidence>
<protein>
    <recommendedName>
        <fullName evidence="3">Reverse transcriptase domain-containing protein</fullName>
    </recommendedName>
</protein>
<comment type="caution">
    <text evidence="1">The sequence shown here is derived from an EMBL/GenBank/DDBJ whole genome shotgun (WGS) entry which is preliminary data.</text>
</comment>
<organism evidence="1 2">
    <name type="scientific">Stephanodiscus triporus</name>
    <dbReference type="NCBI Taxonomy" id="2934178"/>
    <lineage>
        <taxon>Eukaryota</taxon>
        <taxon>Sar</taxon>
        <taxon>Stramenopiles</taxon>
        <taxon>Ochrophyta</taxon>
        <taxon>Bacillariophyta</taxon>
        <taxon>Coscinodiscophyceae</taxon>
        <taxon>Thalassiosirophycidae</taxon>
        <taxon>Stephanodiscales</taxon>
        <taxon>Stephanodiscaceae</taxon>
        <taxon>Stephanodiscus</taxon>
    </lineage>
</organism>
<sequence length="499" mass="55779">MHCYKSRGFGSRIISPISRVVTDFLGEIYVDDTDLIVAHPDLDTSTDVLESLYSSAEAWSTGLNSTGGAINPAKNRWIIASCKWVNGIWRYGQQTVVEMTIPLLDGSLAPISHGEVITAEKSLGVWSAIDGNNSKHIEENVTGKTASWLNHMRNAHLPACLGWIAYKFKLWPDIHYGIATLATPLAKACSVLRLKHFQCLSFLGVNRNVKREWRTMHRAFGDIGLFSFLVEQTIGMINMLIQHYGAGTTLAKKVSASIEALQLEIGCSGCPFTKNYDELYLLATPQRAYGNASIITSFKFTLITRPYHPPGSATPWWFVCVQGTAIAIPQLVPTCPKIAFPLGHRHRMWAIPQHQPRAAPVLSGQDVSLLIFPKEVPSQSDWQLWWEFWTALVGPGWSLHEPLGAWVHPTHRRWEWFYNAWDGLLLHSTQDSSITAYLAPEDGHRLRSRQIYQCSHAVSAIPAHVLPASVLKLLICQILCREIGPPLAIHNPETPPFWS</sequence>
<dbReference type="EMBL" id="JALLAZ020000976">
    <property type="protein sequence ID" value="KAL3783367.1"/>
    <property type="molecule type" value="Genomic_DNA"/>
</dbReference>
<dbReference type="Proteomes" id="UP001530315">
    <property type="component" value="Unassembled WGS sequence"/>
</dbReference>
<gene>
    <name evidence="1" type="ORF">ACHAW5_006096</name>
</gene>
<accession>A0ABD3P6I0</accession>
<name>A0ABD3P6I0_9STRA</name>
<reference evidence="1 2" key="1">
    <citation type="submission" date="2024-10" db="EMBL/GenBank/DDBJ databases">
        <title>Updated reference genomes for cyclostephanoid diatoms.</title>
        <authorList>
            <person name="Roberts W.R."/>
            <person name="Alverson A.J."/>
        </authorList>
    </citation>
    <scope>NUCLEOTIDE SEQUENCE [LARGE SCALE GENOMIC DNA]</scope>
    <source>
        <strain evidence="1 2">AJA276-08</strain>
    </source>
</reference>
<keyword evidence="2" id="KW-1185">Reference proteome</keyword>
<evidence type="ECO:0008006" key="3">
    <source>
        <dbReference type="Google" id="ProtNLM"/>
    </source>
</evidence>
<proteinExistence type="predicted"/>